<accession>A0ABQ9U6V6</accession>
<comment type="caution">
    <text evidence="2">The sequence shown here is derived from an EMBL/GenBank/DDBJ whole genome shotgun (WGS) entry which is preliminary data.</text>
</comment>
<protein>
    <submittedName>
        <fullName evidence="2">Proteasome activator complex subunit 4</fullName>
    </submittedName>
</protein>
<organism evidence="2 3">
    <name type="scientific">Saguinus oedipus</name>
    <name type="common">Cotton-top tamarin</name>
    <name type="synonym">Oedipomidas oedipus</name>
    <dbReference type="NCBI Taxonomy" id="9490"/>
    <lineage>
        <taxon>Eukaryota</taxon>
        <taxon>Metazoa</taxon>
        <taxon>Chordata</taxon>
        <taxon>Craniata</taxon>
        <taxon>Vertebrata</taxon>
        <taxon>Euteleostomi</taxon>
        <taxon>Mammalia</taxon>
        <taxon>Eutheria</taxon>
        <taxon>Euarchontoglires</taxon>
        <taxon>Primates</taxon>
        <taxon>Haplorrhini</taxon>
        <taxon>Platyrrhini</taxon>
        <taxon>Cebidae</taxon>
        <taxon>Callitrichinae</taxon>
        <taxon>Saguinus</taxon>
    </lineage>
</organism>
<dbReference type="Proteomes" id="UP001266305">
    <property type="component" value="Unassembled WGS sequence"/>
</dbReference>
<dbReference type="GO" id="GO:0000502">
    <property type="term" value="C:proteasome complex"/>
    <property type="evidence" value="ECO:0007669"/>
    <property type="project" value="UniProtKB-KW"/>
</dbReference>
<keyword evidence="3" id="KW-1185">Reference proteome</keyword>
<evidence type="ECO:0000256" key="1">
    <source>
        <dbReference type="SAM" id="MobiDB-lite"/>
    </source>
</evidence>
<evidence type="ECO:0000313" key="3">
    <source>
        <dbReference type="Proteomes" id="UP001266305"/>
    </source>
</evidence>
<evidence type="ECO:0000313" key="2">
    <source>
        <dbReference type="EMBL" id="KAK2092485.1"/>
    </source>
</evidence>
<gene>
    <name evidence="2" type="primary">PSME4</name>
    <name evidence="2" type="ORF">P7K49_029013</name>
</gene>
<keyword evidence="2" id="KW-0647">Proteasome</keyword>
<proteinExistence type="predicted"/>
<dbReference type="EMBL" id="JASSZA010000015">
    <property type="protein sequence ID" value="KAK2092485.1"/>
    <property type="molecule type" value="Genomic_DNA"/>
</dbReference>
<feature type="region of interest" description="Disordered" evidence="1">
    <location>
        <begin position="1"/>
        <end position="27"/>
    </location>
</feature>
<name>A0ABQ9U6V6_SAGOE</name>
<reference evidence="2 3" key="1">
    <citation type="submission" date="2023-05" db="EMBL/GenBank/DDBJ databases">
        <title>B98-5 Cell Line De Novo Hybrid Assembly: An Optical Mapping Approach.</title>
        <authorList>
            <person name="Kananen K."/>
            <person name="Auerbach J.A."/>
            <person name="Kautto E."/>
            <person name="Blachly J.S."/>
        </authorList>
    </citation>
    <scope>NUCLEOTIDE SEQUENCE [LARGE SCALE GENOMIC DNA]</scope>
    <source>
        <strain evidence="2">B95-8</strain>
        <tissue evidence="2">Cell line</tissue>
    </source>
</reference>
<sequence length="81" mass="8976">MEPAERAGGGESRDPGGRPEPGPRGFVPQKEIVYNKLLPYAERLDAESDLLLAQIKCNLGRAVQLQELWPGGLFWTRKLST</sequence>